<dbReference type="Pfam" id="PF02142">
    <property type="entry name" value="MGS"/>
    <property type="match status" value="1"/>
</dbReference>
<dbReference type="InterPro" id="IPR024051">
    <property type="entry name" value="AICAR_Tfase_dup_dom_sf"/>
</dbReference>
<evidence type="ECO:0000256" key="3">
    <source>
        <dbReference type="ARBA" id="ARBA00007667"/>
    </source>
</evidence>
<dbReference type="EMBL" id="JAUSUW010000009">
    <property type="protein sequence ID" value="MDQ0422148.1"/>
    <property type="molecule type" value="Genomic_DNA"/>
</dbReference>
<evidence type="ECO:0000256" key="4">
    <source>
        <dbReference type="ARBA" id="ARBA00022679"/>
    </source>
</evidence>
<evidence type="ECO:0000313" key="10">
    <source>
        <dbReference type="EMBL" id="MDQ0422148.1"/>
    </source>
</evidence>
<dbReference type="InterPro" id="IPR002695">
    <property type="entry name" value="PurH-like"/>
</dbReference>
<evidence type="ECO:0000256" key="7">
    <source>
        <dbReference type="ARBA" id="ARBA00023268"/>
    </source>
</evidence>
<evidence type="ECO:0000256" key="5">
    <source>
        <dbReference type="ARBA" id="ARBA00022755"/>
    </source>
</evidence>
<proteinExistence type="inferred from homology"/>
<evidence type="ECO:0000259" key="9">
    <source>
        <dbReference type="PROSITE" id="PS51855"/>
    </source>
</evidence>
<dbReference type="CDD" id="cd01421">
    <property type="entry name" value="IMPCH"/>
    <property type="match status" value="1"/>
</dbReference>
<comment type="pathway">
    <text evidence="2 8">Purine metabolism; IMP biosynthesis via de novo pathway; 5-formamido-1-(5-phospho-D-ribosyl)imidazole-4-carboxamide from 5-amino-1-(5-phospho-D-ribosyl)imidazole-4-carboxamide (10-formyl THF route): step 1/1.</text>
</comment>
<dbReference type="NCBIfam" id="TIGR00355">
    <property type="entry name" value="purH"/>
    <property type="match status" value="1"/>
</dbReference>
<dbReference type="Pfam" id="PF01808">
    <property type="entry name" value="AICARFT_IMPCHas"/>
    <property type="match status" value="1"/>
</dbReference>
<dbReference type="PIRSF" id="PIRSF000414">
    <property type="entry name" value="AICARFT_IMPCHas"/>
    <property type="match status" value="1"/>
</dbReference>
<dbReference type="PROSITE" id="PS51855">
    <property type="entry name" value="MGS"/>
    <property type="match status" value="1"/>
</dbReference>
<dbReference type="GO" id="GO:0003937">
    <property type="term" value="F:IMP cyclohydrolase activity"/>
    <property type="evidence" value="ECO:0007669"/>
    <property type="project" value="UniProtKB-EC"/>
</dbReference>
<protein>
    <recommendedName>
        <fullName evidence="8">Bifunctional purine biosynthesis protein PurH</fullName>
    </recommendedName>
    <domain>
        <recommendedName>
            <fullName evidence="8">Phosphoribosylaminoimidazolecarboxamide formyltransferase</fullName>
            <ecNumber evidence="8">2.1.2.3</ecNumber>
        </recommendedName>
        <alternativeName>
            <fullName evidence="8">AICAR transformylase</fullName>
        </alternativeName>
    </domain>
    <domain>
        <recommendedName>
            <fullName evidence="8">IMP cyclohydrolase</fullName>
            <ecNumber evidence="8">3.5.4.10</ecNumber>
        </recommendedName>
        <alternativeName>
            <fullName evidence="8">ATIC</fullName>
        </alternativeName>
        <alternativeName>
            <fullName evidence="8">IMP synthase</fullName>
        </alternativeName>
        <alternativeName>
            <fullName evidence="8">Inosinicase</fullName>
        </alternativeName>
    </domain>
</protein>
<comment type="caution">
    <text evidence="10">The sequence shown here is derived from an EMBL/GenBank/DDBJ whole genome shotgun (WGS) entry which is preliminary data.</text>
</comment>
<comment type="pathway">
    <text evidence="1 8">Purine metabolism; IMP biosynthesis via de novo pathway; IMP from 5-formamido-1-(5-phospho-D-ribosyl)imidazole-4-carboxamide: step 1/1.</text>
</comment>
<comment type="catalytic activity">
    <reaction evidence="8">
        <text>(6R)-10-formyltetrahydrofolate + 5-amino-1-(5-phospho-beta-D-ribosyl)imidazole-4-carboxamide = 5-formamido-1-(5-phospho-D-ribosyl)imidazole-4-carboxamide + (6S)-5,6,7,8-tetrahydrofolate</text>
        <dbReference type="Rhea" id="RHEA:22192"/>
        <dbReference type="ChEBI" id="CHEBI:57453"/>
        <dbReference type="ChEBI" id="CHEBI:58467"/>
        <dbReference type="ChEBI" id="CHEBI:58475"/>
        <dbReference type="ChEBI" id="CHEBI:195366"/>
        <dbReference type="EC" id="2.1.2.3"/>
    </reaction>
</comment>
<keyword evidence="6 8" id="KW-0378">Hydrolase</keyword>
<comment type="similarity">
    <text evidence="3 8">Belongs to the PurH family.</text>
</comment>
<dbReference type="SUPFAM" id="SSF52335">
    <property type="entry name" value="Methylglyoxal synthase-like"/>
    <property type="match status" value="1"/>
</dbReference>
<organism evidence="10 11">
    <name type="scientific">Peteryoungia aggregata LMG 23059</name>
    <dbReference type="NCBI Taxonomy" id="1368425"/>
    <lineage>
        <taxon>Bacteria</taxon>
        <taxon>Pseudomonadati</taxon>
        <taxon>Pseudomonadota</taxon>
        <taxon>Alphaproteobacteria</taxon>
        <taxon>Hyphomicrobiales</taxon>
        <taxon>Rhizobiaceae</taxon>
        <taxon>Peteryoungia</taxon>
    </lineage>
</organism>
<gene>
    <name evidence="8" type="primary">purH</name>
    <name evidence="10" type="ORF">J2045_003193</name>
</gene>
<reference evidence="10 11" key="1">
    <citation type="submission" date="2023-07" db="EMBL/GenBank/DDBJ databases">
        <title>Genomic Encyclopedia of Type Strains, Phase IV (KMG-IV): sequencing the most valuable type-strain genomes for metagenomic binning, comparative biology and taxonomic classification.</title>
        <authorList>
            <person name="Goeker M."/>
        </authorList>
    </citation>
    <scope>NUCLEOTIDE SEQUENCE [LARGE SCALE GENOMIC DNA]</scope>
    <source>
        <strain evidence="10 11">DSM 1111</strain>
    </source>
</reference>
<keyword evidence="4 8" id="KW-0808">Transferase</keyword>
<comment type="domain">
    <text evidence="8">The IMP cyclohydrolase activity resides in the N-terminal region.</text>
</comment>
<keyword evidence="5 8" id="KW-0658">Purine biosynthesis</keyword>
<dbReference type="InterPro" id="IPR016193">
    <property type="entry name" value="Cytidine_deaminase-like"/>
</dbReference>
<keyword evidence="11" id="KW-1185">Reference proteome</keyword>
<evidence type="ECO:0000256" key="8">
    <source>
        <dbReference type="HAMAP-Rule" id="MF_00139"/>
    </source>
</evidence>
<dbReference type="RefSeq" id="WP_307374465.1">
    <property type="nucleotide sequence ID" value="NZ_JAUSUW010000009.1"/>
</dbReference>
<evidence type="ECO:0000313" key="11">
    <source>
        <dbReference type="Proteomes" id="UP001238496"/>
    </source>
</evidence>
<feature type="domain" description="MGS-like" evidence="9">
    <location>
        <begin position="8"/>
        <end position="158"/>
    </location>
</feature>
<dbReference type="SMART" id="SM00851">
    <property type="entry name" value="MGS"/>
    <property type="match status" value="1"/>
</dbReference>
<name>A0ABU0G9W5_9HYPH</name>
<accession>A0ABU0G9W5</accession>
<evidence type="ECO:0000256" key="6">
    <source>
        <dbReference type="ARBA" id="ARBA00022801"/>
    </source>
</evidence>
<dbReference type="NCBIfam" id="NF002049">
    <property type="entry name" value="PRK00881.1"/>
    <property type="match status" value="1"/>
</dbReference>
<evidence type="ECO:0000256" key="2">
    <source>
        <dbReference type="ARBA" id="ARBA00004954"/>
    </source>
</evidence>
<dbReference type="HAMAP" id="MF_00139">
    <property type="entry name" value="PurH"/>
    <property type="match status" value="1"/>
</dbReference>
<dbReference type="InterPro" id="IPR011607">
    <property type="entry name" value="MGS-like_dom"/>
</dbReference>
<dbReference type="InterPro" id="IPR036914">
    <property type="entry name" value="MGS-like_dom_sf"/>
</dbReference>
<dbReference type="PANTHER" id="PTHR11692">
    <property type="entry name" value="BIFUNCTIONAL PURINE BIOSYNTHESIS PROTEIN PURH"/>
    <property type="match status" value="1"/>
</dbReference>
<dbReference type="SMART" id="SM00798">
    <property type="entry name" value="AICARFT_IMPCHas"/>
    <property type="match status" value="1"/>
</dbReference>
<dbReference type="Gene3D" id="3.40.50.1380">
    <property type="entry name" value="Methylglyoxal synthase-like domain"/>
    <property type="match status" value="1"/>
</dbReference>
<dbReference type="EC" id="3.5.4.10" evidence="8"/>
<keyword evidence="7 8" id="KW-0511">Multifunctional enzyme</keyword>
<dbReference type="Gene3D" id="3.40.140.20">
    <property type="match status" value="2"/>
</dbReference>
<dbReference type="SUPFAM" id="SSF53927">
    <property type="entry name" value="Cytidine deaminase-like"/>
    <property type="match status" value="1"/>
</dbReference>
<dbReference type="EC" id="2.1.2.3" evidence="8"/>
<dbReference type="GO" id="GO:0004643">
    <property type="term" value="F:phosphoribosylaminoimidazolecarboxamide formyltransferase activity"/>
    <property type="evidence" value="ECO:0007669"/>
    <property type="project" value="UniProtKB-EC"/>
</dbReference>
<dbReference type="Proteomes" id="UP001238496">
    <property type="component" value="Unassembled WGS sequence"/>
</dbReference>
<comment type="catalytic activity">
    <reaction evidence="8">
        <text>IMP + H2O = 5-formamido-1-(5-phospho-D-ribosyl)imidazole-4-carboxamide</text>
        <dbReference type="Rhea" id="RHEA:18445"/>
        <dbReference type="ChEBI" id="CHEBI:15377"/>
        <dbReference type="ChEBI" id="CHEBI:58053"/>
        <dbReference type="ChEBI" id="CHEBI:58467"/>
        <dbReference type="EC" id="3.5.4.10"/>
    </reaction>
</comment>
<sequence length="538" mass="56522">MAVVSKKIPAPDLVRVRTALLSVSDKSGIVEFALALHQRGVRLLSTGGTHKTLAAAGLPVIDVSEITGFPEIMDGRVKTLHPRVHGGLLSIRDDADHVEAMKLHGIEAIDLSVINLYPFEQVRAAGGDYPTTVENIDIGGPAMIRASAKNHAYVAVVTDAADYPEVVAALADNDGQTTYALRQRLAAKAYARTAAYDAAISNWFAEALEIDIPSYRVVGGTLKEKMRYGENPHQSAGFYVTGDNRPGVATATLLQGKQLSYNNINDTDAAFELVAEFPPENGPACAIIKHANPCGVATGSSLAAAYRRALACDSVSAFGGIIALNQLLDAETAQEIVKLFTEVIIAPQVSDEARAIIAAKPNLRLLTTGALPDPRSAGIMAKTVSGGLLVQSRDNVMVEDLDLKVVTKRAPTATELEDMKFAFKIAKHVKSNAVIYAKDGQTAGIGAGQMSRVDSARIAALKAEDAAKALGLAAPLTKGAAVASEAFYPFADGLLAAIAAGATAVIQPGGSMRDDEVIAAADEHGVAMVFTGVRHFRH</sequence>
<dbReference type="PANTHER" id="PTHR11692:SF0">
    <property type="entry name" value="BIFUNCTIONAL PURINE BIOSYNTHESIS PROTEIN ATIC"/>
    <property type="match status" value="1"/>
</dbReference>
<evidence type="ECO:0000256" key="1">
    <source>
        <dbReference type="ARBA" id="ARBA00004844"/>
    </source>
</evidence>